<evidence type="ECO:0008006" key="5">
    <source>
        <dbReference type="Google" id="ProtNLM"/>
    </source>
</evidence>
<sequence length="226" mass="24937">MATILKFSIEVGQPVFITPETPTPTGFKYLSNMDDQIGLRNHVPFIHLYRPARNVHTMADPVPIIKLALSRALVLYYPIAVFFSKSDLSSLKNQINGGKCAAFDAVASCLWKARTKTIIDPESETKLIFPIDTRFRYKPLLPNNYFGTAVVFPCATTKASELIQKPLQGFCSEGVLLETDMSRLRFADVDFGWGPAAYAGPLESTAGPVPGLVTPLHQWSRADPGF</sequence>
<comment type="caution">
    <text evidence="3">The sequence shown here is derived from an EMBL/GenBank/DDBJ whole genome shotgun (WGS) entry which is preliminary data.</text>
</comment>
<evidence type="ECO:0000313" key="4">
    <source>
        <dbReference type="Proteomes" id="UP000631114"/>
    </source>
</evidence>
<dbReference type="OrthoDB" id="1483986at2759"/>
<dbReference type="GO" id="GO:0016740">
    <property type="term" value="F:transferase activity"/>
    <property type="evidence" value="ECO:0007669"/>
    <property type="project" value="UniProtKB-KW"/>
</dbReference>
<accession>A0A835IBG5</accession>
<gene>
    <name evidence="3" type="ORF">IFM89_010169</name>
</gene>
<reference evidence="3 4" key="1">
    <citation type="submission" date="2020-10" db="EMBL/GenBank/DDBJ databases">
        <title>The Coptis chinensis genome and diversification of protoberbering-type alkaloids.</title>
        <authorList>
            <person name="Wang B."/>
            <person name="Shu S."/>
            <person name="Song C."/>
            <person name="Liu Y."/>
        </authorList>
    </citation>
    <scope>NUCLEOTIDE SEQUENCE [LARGE SCALE GENOMIC DNA]</scope>
    <source>
        <strain evidence="3">HL-2020</strain>
        <tissue evidence="3">Leaf</tissue>
    </source>
</reference>
<dbReference type="InterPro" id="IPR050898">
    <property type="entry name" value="Plant_acyltransferase"/>
</dbReference>
<evidence type="ECO:0000256" key="1">
    <source>
        <dbReference type="ARBA" id="ARBA00009861"/>
    </source>
</evidence>
<dbReference type="Gene3D" id="3.30.559.10">
    <property type="entry name" value="Chloramphenicol acetyltransferase-like domain"/>
    <property type="match status" value="1"/>
</dbReference>
<evidence type="ECO:0000313" key="3">
    <source>
        <dbReference type="EMBL" id="KAF9613727.1"/>
    </source>
</evidence>
<dbReference type="PANTHER" id="PTHR31147:SF66">
    <property type="entry name" value="OS05G0315700 PROTEIN"/>
    <property type="match status" value="1"/>
</dbReference>
<organism evidence="3 4">
    <name type="scientific">Coptis chinensis</name>
    <dbReference type="NCBI Taxonomy" id="261450"/>
    <lineage>
        <taxon>Eukaryota</taxon>
        <taxon>Viridiplantae</taxon>
        <taxon>Streptophyta</taxon>
        <taxon>Embryophyta</taxon>
        <taxon>Tracheophyta</taxon>
        <taxon>Spermatophyta</taxon>
        <taxon>Magnoliopsida</taxon>
        <taxon>Ranunculales</taxon>
        <taxon>Ranunculaceae</taxon>
        <taxon>Coptidoideae</taxon>
        <taxon>Coptis</taxon>
    </lineage>
</organism>
<name>A0A835IBG5_9MAGN</name>
<dbReference type="Pfam" id="PF02458">
    <property type="entry name" value="Transferase"/>
    <property type="match status" value="2"/>
</dbReference>
<dbReference type="InterPro" id="IPR023213">
    <property type="entry name" value="CAT-like_dom_sf"/>
</dbReference>
<evidence type="ECO:0000256" key="2">
    <source>
        <dbReference type="ARBA" id="ARBA00022679"/>
    </source>
</evidence>
<proteinExistence type="inferred from homology"/>
<keyword evidence="4" id="KW-1185">Reference proteome</keyword>
<protein>
    <recommendedName>
        <fullName evidence="5">Benzyl alcohol O-benzoyltransferase</fullName>
    </recommendedName>
</protein>
<comment type="similarity">
    <text evidence="1">Belongs to the plant acyltransferase family.</text>
</comment>
<dbReference type="AlphaFoldDB" id="A0A835IBG5"/>
<dbReference type="Proteomes" id="UP000631114">
    <property type="component" value="Unassembled WGS sequence"/>
</dbReference>
<dbReference type="EMBL" id="JADFTS010000003">
    <property type="protein sequence ID" value="KAF9613727.1"/>
    <property type="molecule type" value="Genomic_DNA"/>
</dbReference>
<keyword evidence="2" id="KW-0808">Transferase</keyword>
<dbReference type="PANTHER" id="PTHR31147">
    <property type="entry name" value="ACYL TRANSFERASE 4"/>
    <property type="match status" value="1"/>
</dbReference>